<feature type="region of interest" description="Disordered" evidence="1">
    <location>
        <begin position="103"/>
        <end position="188"/>
    </location>
</feature>
<dbReference type="InterPro" id="IPR011029">
    <property type="entry name" value="DEATH-like_dom_sf"/>
</dbReference>
<dbReference type="Gene3D" id="1.10.533.10">
    <property type="entry name" value="Death Domain, Fas"/>
    <property type="match status" value="1"/>
</dbReference>
<dbReference type="InterPro" id="IPR035533">
    <property type="entry name" value="Death_IRAK1"/>
</dbReference>
<feature type="compositionally biased region" description="Low complexity" evidence="1">
    <location>
        <begin position="107"/>
        <end position="142"/>
    </location>
</feature>
<dbReference type="EMBL" id="NDHI03003672">
    <property type="protein sequence ID" value="PNJ09448.1"/>
    <property type="molecule type" value="Genomic_DNA"/>
</dbReference>
<dbReference type="SUPFAM" id="SSF47986">
    <property type="entry name" value="DEATH domain"/>
    <property type="match status" value="1"/>
</dbReference>
<organism evidence="3">
    <name type="scientific">Pongo abelii</name>
    <name type="common">Sumatran orangutan</name>
    <name type="synonym">Pongo pygmaeus abelii</name>
    <dbReference type="NCBI Taxonomy" id="9601"/>
    <lineage>
        <taxon>Eukaryota</taxon>
        <taxon>Metazoa</taxon>
        <taxon>Chordata</taxon>
        <taxon>Craniata</taxon>
        <taxon>Vertebrata</taxon>
        <taxon>Euteleostomi</taxon>
        <taxon>Mammalia</taxon>
        <taxon>Eutheria</taxon>
        <taxon>Euarchontoglires</taxon>
        <taxon>Primates</taxon>
        <taxon>Haplorrhini</taxon>
        <taxon>Catarrhini</taxon>
        <taxon>Hominidae</taxon>
        <taxon>Pongo</taxon>
    </lineage>
</organism>
<proteinExistence type="predicted"/>
<feature type="non-terminal residue" evidence="3">
    <location>
        <position position="1"/>
    </location>
</feature>
<dbReference type="FunFam" id="1.10.533.10:FF:000027">
    <property type="entry name" value="Interleukin-1 receptor-associated kinase 1 (Predicted)"/>
    <property type="match status" value="1"/>
</dbReference>
<protein>
    <submittedName>
        <fullName evidence="3">IRAK1 isoform 3</fullName>
    </submittedName>
</protein>
<reference evidence="3" key="1">
    <citation type="submission" date="2017-12" db="EMBL/GenBank/DDBJ databases">
        <title>High-resolution comparative analysis of great ape genomes.</title>
        <authorList>
            <person name="Pollen A."/>
            <person name="Hastie A."/>
            <person name="Hormozdiari F."/>
            <person name="Dougherty M."/>
            <person name="Liu R."/>
            <person name="Chaisson M."/>
            <person name="Hoppe E."/>
            <person name="Hill C."/>
            <person name="Pang A."/>
            <person name="Hillier L."/>
            <person name="Baker C."/>
            <person name="Armstrong J."/>
            <person name="Shendure J."/>
            <person name="Paten B."/>
            <person name="Wilson R."/>
            <person name="Chao H."/>
            <person name="Schneider V."/>
            <person name="Ventura M."/>
            <person name="Kronenberg Z."/>
            <person name="Murali S."/>
            <person name="Gordon D."/>
            <person name="Cantsilieris S."/>
            <person name="Munson K."/>
            <person name="Nelson B."/>
            <person name="Raja A."/>
            <person name="Underwood J."/>
            <person name="Diekhans M."/>
            <person name="Fiddes I."/>
            <person name="Haussler D."/>
            <person name="Eichler E."/>
        </authorList>
    </citation>
    <scope>NUCLEOTIDE SEQUENCE [LARGE SCALE GENOMIC DNA]</scope>
    <source>
        <strain evidence="3">Susie</strain>
    </source>
</reference>
<comment type="caution">
    <text evidence="3">The sequence shown here is derived from an EMBL/GenBank/DDBJ whole genome shotgun (WGS) entry which is preliminary data.</text>
</comment>
<dbReference type="InterPro" id="IPR000488">
    <property type="entry name" value="Death_dom"/>
</dbReference>
<evidence type="ECO:0000313" key="3">
    <source>
        <dbReference type="EMBL" id="PNJ09448.1"/>
    </source>
</evidence>
<accession>A0A2J8RLR5</accession>
<dbReference type="GO" id="GO:0007165">
    <property type="term" value="P:signal transduction"/>
    <property type="evidence" value="ECO:0007669"/>
    <property type="project" value="InterPro"/>
</dbReference>
<evidence type="ECO:0000259" key="2">
    <source>
        <dbReference type="Pfam" id="PF00531"/>
    </source>
</evidence>
<gene>
    <name evidence="3" type="ORF">CR201_G0049921</name>
</gene>
<dbReference type="CDD" id="cd08794">
    <property type="entry name" value="Death_IRAK1"/>
    <property type="match status" value="1"/>
</dbReference>
<name>A0A2J8RLR5_PONAB</name>
<feature type="domain" description="Death" evidence="2">
    <location>
        <begin position="24"/>
        <end position="98"/>
    </location>
</feature>
<evidence type="ECO:0000256" key="1">
    <source>
        <dbReference type="SAM" id="MobiDB-lite"/>
    </source>
</evidence>
<dbReference type="AlphaFoldDB" id="A0A2J8RLR5"/>
<dbReference type="Pfam" id="PF00531">
    <property type="entry name" value="Death"/>
    <property type="match status" value="1"/>
</dbReference>
<sequence>PGPGEPAAPGAQHFLYEVPPWVMCRFYKVMDALEPADWCQFAALIVRDQTELRLCERSGQRTASVLWPWINRNARVADLVHILTHLQLLRARDIITAWHPPAPLPSPSTTAPRPSSIPAPAEAEAWSPRKLPSSASTLLSPAFPGSQTHAGPELGVVPSPASLRPPPPSPAPSSTKQDPVSKRKTLGKVKYGCKSHGSVLARSENCEILQKVEQHPPPTSGQCLQALPGTCELA</sequence>